<dbReference type="STRING" id="187493.CN03_14990"/>
<evidence type="ECO:0000313" key="4">
    <source>
        <dbReference type="Proteomes" id="UP000011866"/>
    </source>
</evidence>
<dbReference type="Proteomes" id="UP000011866">
    <property type="component" value="Chromosome"/>
</dbReference>
<gene>
    <name evidence="3" type="ORF">TOL_0614</name>
</gene>
<reference evidence="3 4" key="1">
    <citation type="journal article" date="2013" name="Genome Announc.">
        <title>Genome Sequence of Thalassolituus oleivorans MIL-1 (DSM 14913T).</title>
        <authorList>
            <person name="Golyshin P.N."/>
            <person name="Werner J."/>
            <person name="Chernikova T.N."/>
            <person name="Tran H."/>
            <person name="Ferrer M."/>
            <person name="Yakimov M.M."/>
            <person name="Teeling H."/>
            <person name="Golyshina O.V."/>
        </authorList>
    </citation>
    <scope>NUCLEOTIDE SEQUENCE [LARGE SCALE GENOMIC DNA]</scope>
    <source>
        <strain evidence="3 4">MIL-1</strain>
    </source>
</reference>
<feature type="region of interest" description="Disordered" evidence="1">
    <location>
        <begin position="1"/>
        <end position="43"/>
    </location>
</feature>
<dbReference type="KEGG" id="tol:TOL_0614"/>
<protein>
    <submittedName>
        <fullName evidence="3">Uncharacterized protein</fullName>
    </submittedName>
</protein>
<keyword evidence="2" id="KW-0472">Membrane</keyword>
<evidence type="ECO:0000313" key="3">
    <source>
        <dbReference type="EMBL" id="CCU71052.1"/>
    </source>
</evidence>
<proteinExistence type="predicted"/>
<keyword evidence="4" id="KW-1185">Reference proteome</keyword>
<keyword evidence="2" id="KW-0812">Transmembrane</keyword>
<dbReference type="GeneID" id="79175588"/>
<accession>M5DPL0</accession>
<organism evidence="3 4">
    <name type="scientific">Thalassolituus oleivorans MIL-1</name>
    <dbReference type="NCBI Taxonomy" id="1298593"/>
    <lineage>
        <taxon>Bacteria</taxon>
        <taxon>Pseudomonadati</taxon>
        <taxon>Pseudomonadota</taxon>
        <taxon>Gammaproteobacteria</taxon>
        <taxon>Oceanospirillales</taxon>
        <taxon>Oceanospirillaceae</taxon>
        <taxon>Thalassolituus</taxon>
    </lineage>
</organism>
<name>M5DPL0_9GAMM</name>
<feature type="transmembrane region" description="Helical" evidence="2">
    <location>
        <begin position="55"/>
        <end position="74"/>
    </location>
</feature>
<evidence type="ECO:0000256" key="2">
    <source>
        <dbReference type="SAM" id="Phobius"/>
    </source>
</evidence>
<dbReference type="eggNOG" id="COG2959">
    <property type="taxonomic scope" value="Bacteria"/>
</dbReference>
<dbReference type="AlphaFoldDB" id="M5DPL0"/>
<sequence>MDKEQPPVVPKMTASADDSALRQQQARRQAAQRAARTTNPQRAVVAPAPKANQTLAIAALVIGLVAVGGAGFLFTQLQETQAALSDAQAVIRDQAVNIDSLNEKLSVTGENADLSVDALKSLLREHDQEIRKLWDVANKRNKSAIEDNTKSVSIARSGVDSLKKSQAQMQTTVDAAAKSISDANVAIAAVRQRLDRVEIAASSLPAEAELAIAQNKEAVQTVETTLAGLNATVEKMRKAGTSGDIGGMKLEIEDIQIRLDRIQNALGGTAP</sequence>
<dbReference type="EMBL" id="HF680312">
    <property type="protein sequence ID" value="CCU71052.1"/>
    <property type="molecule type" value="Genomic_DNA"/>
</dbReference>
<keyword evidence="2" id="KW-1133">Transmembrane helix</keyword>
<evidence type="ECO:0000256" key="1">
    <source>
        <dbReference type="SAM" id="MobiDB-lite"/>
    </source>
</evidence>
<dbReference type="HOGENOM" id="CLU_1049034_0_0_6"/>
<dbReference type="RefSeq" id="WP_015485789.1">
    <property type="nucleotide sequence ID" value="NC_020888.1"/>
</dbReference>
<feature type="compositionally biased region" description="Low complexity" evidence="1">
    <location>
        <begin position="22"/>
        <end position="36"/>
    </location>
</feature>
<dbReference type="PATRIC" id="fig|1298593.3.peg.586"/>